<organism evidence="2">
    <name type="scientific">candidate division WOR-3 bacterium</name>
    <dbReference type="NCBI Taxonomy" id="2052148"/>
    <lineage>
        <taxon>Bacteria</taxon>
        <taxon>Bacteria division WOR-3</taxon>
    </lineage>
</organism>
<dbReference type="EMBL" id="DSUT01000056">
    <property type="protein sequence ID" value="HGK27920.1"/>
    <property type="molecule type" value="Genomic_DNA"/>
</dbReference>
<sequence>MARVEPARVLAWCAVVAAGLGLARLADAVGKRELARTERELAQELDVSRRNRREMEAERSRLKTDADLLAHRIAVMSKTDPYLVVSRSGRRLQLGMNDKVVFETGFRLRGPIEAVEAFEAMPRSTIEVLDVTRETDWFRPDWLYRLEGVEPPAESSARTIADAFGEGEVFLGGGIVIHGKPKEEVPPVAIDHVYLELGPKALRSVLEAVKPGSLVFIQ</sequence>
<dbReference type="AlphaFoldDB" id="A0A7C4GG44"/>
<protein>
    <submittedName>
        <fullName evidence="2">Uncharacterized protein</fullName>
    </submittedName>
</protein>
<reference evidence="2" key="1">
    <citation type="journal article" date="2020" name="mSystems">
        <title>Genome- and Community-Level Interaction Insights into Carbon Utilization and Element Cycling Functions of Hydrothermarchaeota in Hydrothermal Sediment.</title>
        <authorList>
            <person name="Zhou Z."/>
            <person name="Liu Y."/>
            <person name="Xu W."/>
            <person name="Pan J."/>
            <person name="Luo Z.H."/>
            <person name="Li M."/>
        </authorList>
    </citation>
    <scope>NUCLEOTIDE SEQUENCE [LARGE SCALE GENOMIC DNA]</scope>
    <source>
        <strain evidence="2">SpSt-488</strain>
    </source>
</reference>
<comment type="caution">
    <text evidence="2">The sequence shown here is derived from an EMBL/GenBank/DDBJ whole genome shotgun (WGS) entry which is preliminary data.</text>
</comment>
<feature type="coiled-coil region" evidence="1">
    <location>
        <begin position="38"/>
        <end position="72"/>
    </location>
</feature>
<proteinExistence type="predicted"/>
<keyword evidence="1" id="KW-0175">Coiled coil</keyword>
<evidence type="ECO:0000256" key="1">
    <source>
        <dbReference type="SAM" id="Coils"/>
    </source>
</evidence>
<accession>A0A7C4GG44</accession>
<gene>
    <name evidence="2" type="ORF">ENS41_03090</name>
</gene>
<name>A0A7C4GG44_UNCW3</name>
<evidence type="ECO:0000313" key="2">
    <source>
        <dbReference type="EMBL" id="HGK27920.1"/>
    </source>
</evidence>